<dbReference type="GO" id="GO:0005874">
    <property type="term" value="C:microtubule"/>
    <property type="evidence" value="ECO:0007669"/>
    <property type="project" value="TreeGrafter"/>
</dbReference>
<gene>
    <name evidence="4" type="ORF">OSB1V03_LOCUS862</name>
</gene>
<dbReference type="InterPro" id="IPR040467">
    <property type="entry name" value="CCDC66_dom"/>
</dbReference>
<evidence type="ECO:0000256" key="1">
    <source>
        <dbReference type="SAM" id="Coils"/>
    </source>
</evidence>
<dbReference type="EMBL" id="CAJPIZ010000213">
    <property type="protein sequence ID" value="CAG2100804.1"/>
    <property type="molecule type" value="Genomic_DNA"/>
</dbReference>
<sequence length="390" mass="44853">MLQQKATETVTLTRNQLQAILELISQIGGISRSESRNEVKSHFKNDNKIVVNGVTDGQLASVDHYWESGKDDIMAKSEWISNKSDSDPIQTSPPLLMINDSQISNRLLSASLSDLSRPDSVMTNESSTESKYRRYARINDSEFDWNELQRKRIKALEYSKALALQYEEKKQKRLEEQQRIRDEELMLEKRLEEERVKMKTDYEIEQNLIEKKRLLAEKKREAVVEAIERTPVIKKRHFLIDRNSAPDVSAVAAVAAVKPQTRTHEMSAQTEKQNSQFCEIGTQTDVQLLLYLLNEMKLVSKERPKSKPKLSETLSTDSTSSVGSQKPRIRRKLKENTESKADQNKDKVVNKRPLWVKTPQTKANIKTNDKTSARKYKASFEKEVVQSANI</sequence>
<evidence type="ECO:0000256" key="2">
    <source>
        <dbReference type="SAM" id="MobiDB-lite"/>
    </source>
</evidence>
<dbReference type="EMBL" id="OC854788">
    <property type="protein sequence ID" value="CAD7620374.1"/>
    <property type="molecule type" value="Genomic_DNA"/>
</dbReference>
<dbReference type="OrthoDB" id="10592993at2759"/>
<organism evidence="4">
    <name type="scientific">Medioppia subpectinata</name>
    <dbReference type="NCBI Taxonomy" id="1979941"/>
    <lineage>
        <taxon>Eukaryota</taxon>
        <taxon>Metazoa</taxon>
        <taxon>Ecdysozoa</taxon>
        <taxon>Arthropoda</taxon>
        <taxon>Chelicerata</taxon>
        <taxon>Arachnida</taxon>
        <taxon>Acari</taxon>
        <taxon>Acariformes</taxon>
        <taxon>Sarcoptiformes</taxon>
        <taxon>Oribatida</taxon>
        <taxon>Brachypylina</taxon>
        <taxon>Oppioidea</taxon>
        <taxon>Oppiidae</taxon>
        <taxon>Medioppia</taxon>
    </lineage>
</organism>
<feature type="coiled-coil region" evidence="1">
    <location>
        <begin position="166"/>
        <end position="194"/>
    </location>
</feature>
<dbReference type="GO" id="GO:0008017">
    <property type="term" value="F:microtubule binding"/>
    <property type="evidence" value="ECO:0007669"/>
    <property type="project" value="TreeGrafter"/>
</dbReference>
<dbReference type="Proteomes" id="UP000759131">
    <property type="component" value="Unassembled WGS sequence"/>
</dbReference>
<dbReference type="PANTHER" id="PTHR22736">
    <property type="entry name" value="COILED-COIL DOMAIN-CONTAINING PROTEIN 66"/>
    <property type="match status" value="1"/>
</dbReference>
<keyword evidence="1" id="KW-0175">Coiled coil</keyword>
<dbReference type="Pfam" id="PF15236">
    <property type="entry name" value="CCDC66"/>
    <property type="match status" value="1"/>
</dbReference>
<reference evidence="4" key="1">
    <citation type="submission" date="2020-11" db="EMBL/GenBank/DDBJ databases">
        <authorList>
            <person name="Tran Van P."/>
        </authorList>
    </citation>
    <scope>NUCLEOTIDE SEQUENCE</scope>
</reference>
<dbReference type="PANTHER" id="PTHR22736:SF2">
    <property type="entry name" value="COILED-COIL DOMAIN-CONTAINING PROTEIN 66"/>
    <property type="match status" value="1"/>
</dbReference>
<name>A0A7R9KEF1_9ACAR</name>
<evidence type="ECO:0000313" key="5">
    <source>
        <dbReference type="Proteomes" id="UP000759131"/>
    </source>
</evidence>
<feature type="region of interest" description="Disordered" evidence="2">
    <location>
        <begin position="301"/>
        <end position="370"/>
    </location>
</feature>
<dbReference type="AlphaFoldDB" id="A0A7R9KEF1"/>
<protein>
    <recommendedName>
        <fullName evidence="3">CCDC66 domain-containing protein</fullName>
    </recommendedName>
</protein>
<feature type="compositionally biased region" description="Low complexity" evidence="2">
    <location>
        <begin position="311"/>
        <end position="321"/>
    </location>
</feature>
<feature type="domain" description="CCDC66" evidence="3">
    <location>
        <begin position="120"/>
        <end position="231"/>
    </location>
</feature>
<dbReference type="InterPro" id="IPR039183">
    <property type="entry name" value="CCD66"/>
</dbReference>
<proteinExistence type="predicted"/>
<evidence type="ECO:0000313" key="4">
    <source>
        <dbReference type="EMBL" id="CAD7620374.1"/>
    </source>
</evidence>
<dbReference type="GO" id="GO:0060271">
    <property type="term" value="P:cilium assembly"/>
    <property type="evidence" value="ECO:0007669"/>
    <property type="project" value="TreeGrafter"/>
</dbReference>
<keyword evidence="5" id="KW-1185">Reference proteome</keyword>
<evidence type="ECO:0000259" key="3">
    <source>
        <dbReference type="Pfam" id="PF15236"/>
    </source>
</evidence>
<accession>A0A7R9KEF1</accession>
<dbReference type="GO" id="GO:0005929">
    <property type="term" value="C:cilium"/>
    <property type="evidence" value="ECO:0007669"/>
    <property type="project" value="TreeGrafter"/>
</dbReference>
<feature type="compositionally biased region" description="Basic and acidic residues" evidence="2">
    <location>
        <begin position="334"/>
        <end position="349"/>
    </location>
</feature>